<evidence type="ECO:0000313" key="3">
    <source>
        <dbReference type="EMBL" id="MBL0764738.1"/>
    </source>
</evidence>
<dbReference type="GO" id="GO:0016410">
    <property type="term" value="F:N-acyltransferase activity"/>
    <property type="evidence" value="ECO:0007669"/>
    <property type="project" value="TreeGrafter"/>
</dbReference>
<dbReference type="PANTHER" id="PTHR31438:SF1">
    <property type="entry name" value="LYSINE N-ACYLTRANSFERASE C17G9.06C-RELATED"/>
    <property type="match status" value="1"/>
</dbReference>
<dbReference type="Pfam" id="PF13523">
    <property type="entry name" value="Acetyltransf_8"/>
    <property type="match status" value="1"/>
</dbReference>
<dbReference type="AlphaFoldDB" id="A0A937AEF8"/>
<dbReference type="RefSeq" id="WP_201918590.1">
    <property type="nucleotide sequence ID" value="NZ_JAERQG010000001.1"/>
</dbReference>
<dbReference type="GO" id="GO:0046677">
    <property type="term" value="P:response to antibiotic"/>
    <property type="evidence" value="ECO:0007669"/>
    <property type="project" value="UniProtKB-KW"/>
</dbReference>
<dbReference type="EMBL" id="JAERQG010000001">
    <property type="protein sequence ID" value="MBL0764738.1"/>
    <property type="molecule type" value="Genomic_DNA"/>
</dbReference>
<keyword evidence="1" id="KW-0046">Antibiotic resistance</keyword>
<reference evidence="3" key="1">
    <citation type="submission" date="2021-01" db="EMBL/GenBank/DDBJ databases">
        <title>Marivirga sp. nov., isolated from intertidal surface sediments.</title>
        <authorList>
            <person name="Zhang M."/>
        </authorList>
    </citation>
    <scope>NUCLEOTIDE SEQUENCE</scope>
    <source>
        <strain evidence="3">SM1354</strain>
    </source>
</reference>
<protein>
    <submittedName>
        <fullName evidence="3">Acetyltransferase</fullName>
    </submittedName>
</protein>
<proteinExistence type="predicted"/>
<dbReference type="CDD" id="cd04301">
    <property type="entry name" value="NAT_SF"/>
    <property type="match status" value="1"/>
</dbReference>
<evidence type="ECO:0000313" key="4">
    <source>
        <dbReference type="Proteomes" id="UP000642920"/>
    </source>
</evidence>
<dbReference type="PANTHER" id="PTHR31438">
    <property type="entry name" value="LYSINE N-ACYLTRANSFERASE C17G9.06C-RELATED"/>
    <property type="match status" value="1"/>
</dbReference>
<dbReference type="Proteomes" id="UP000642920">
    <property type="component" value="Unassembled WGS sequence"/>
</dbReference>
<evidence type="ECO:0000256" key="1">
    <source>
        <dbReference type="ARBA" id="ARBA00023251"/>
    </source>
</evidence>
<dbReference type="InterPro" id="IPR016181">
    <property type="entry name" value="Acyl_CoA_acyltransferase"/>
</dbReference>
<keyword evidence="4" id="KW-1185">Reference proteome</keyword>
<dbReference type="SUPFAM" id="SSF55729">
    <property type="entry name" value="Acyl-CoA N-acyltransferases (Nat)"/>
    <property type="match status" value="1"/>
</dbReference>
<evidence type="ECO:0000259" key="2">
    <source>
        <dbReference type="PROSITE" id="PS51186"/>
    </source>
</evidence>
<accession>A0A937AEF8</accession>
<dbReference type="Gene3D" id="3.40.630.30">
    <property type="match status" value="1"/>
</dbReference>
<gene>
    <name evidence="3" type="ORF">JKP34_05715</name>
</gene>
<sequence>MIKLRPATINDLDLLQYWDTQQHVIDCDPDDDWMWEEELKRNPEWREQLIAELDGKAIGFVQIIDPYLEDSHYWGKVPPNKRAIDIWIGEADCLNKGYGSQMMQLAIEKCFSDPAITSILIDPLKSNTKAHQFYERLGFQFVEERTFDTSICYVYELSREQASIKK</sequence>
<name>A0A937AEF8_9BACT</name>
<dbReference type="PROSITE" id="PS51186">
    <property type="entry name" value="GNAT"/>
    <property type="match status" value="1"/>
</dbReference>
<feature type="domain" description="N-acetyltransferase" evidence="2">
    <location>
        <begin position="2"/>
        <end position="160"/>
    </location>
</feature>
<comment type="caution">
    <text evidence="3">The sequence shown here is derived from an EMBL/GenBank/DDBJ whole genome shotgun (WGS) entry which is preliminary data.</text>
</comment>
<dbReference type="InterPro" id="IPR000182">
    <property type="entry name" value="GNAT_dom"/>
</dbReference>
<organism evidence="3 4">
    <name type="scientific">Marivirga atlantica</name>
    <dbReference type="NCBI Taxonomy" id="1548457"/>
    <lineage>
        <taxon>Bacteria</taxon>
        <taxon>Pseudomonadati</taxon>
        <taxon>Bacteroidota</taxon>
        <taxon>Cytophagia</taxon>
        <taxon>Cytophagales</taxon>
        <taxon>Marivirgaceae</taxon>
        <taxon>Marivirga</taxon>
    </lineage>
</organism>